<protein>
    <submittedName>
        <fullName evidence="2">Hydrolase</fullName>
    </submittedName>
</protein>
<dbReference type="PANTHER" id="PTHR43194">
    <property type="entry name" value="HYDROLASE ALPHA/BETA FOLD FAMILY"/>
    <property type="match status" value="1"/>
</dbReference>
<dbReference type="InterPro" id="IPR000639">
    <property type="entry name" value="Epox_hydrolase-like"/>
</dbReference>
<dbReference type="InterPro" id="IPR029058">
    <property type="entry name" value="AB_hydrolase_fold"/>
</dbReference>
<dbReference type="PRINTS" id="PR00111">
    <property type="entry name" value="ABHYDROLASE"/>
</dbReference>
<evidence type="ECO:0000259" key="1">
    <source>
        <dbReference type="Pfam" id="PF12697"/>
    </source>
</evidence>
<dbReference type="Pfam" id="PF12697">
    <property type="entry name" value="Abhydrolase_6"/>
    <property type="match status" value="1"/>
</dbReference>
<dbReference type="InterPro" id="IPR050228">
    <property type="entry name" value="Carboxylesterase_BioH"/>
</dbReference>
<accession>A0ABQ5QN00</accession>
<name>A0ABQ5QN00_9ACTN</name>
<dbReference type="SUPFAM" id="SSF53474">
    <property type="entry name" value="alpha/beta-Hydrolases"/>
    <property type="match status" value="1"/>
</dbReference>
<dbReference type="Proteomes" id="UP001144280">
    <property type="component" value="Unassembled WGS sequence"/>
</dbReference>
<keyword evidence="3" id="KW-1185">Reference proteome</keyword>
<dbReference type="GO" id="GO:0016787">
    <property type="term" value="F:hydrolase activity"/>
    <property type="evidence" value="ECO:0007669"/>
    <property type="project" value="UniProtKB-KW"/>
</dbReference>
<dbReference type="EMBL" id="BSDI01000001">
    <property type="protein sequence ID" value="GLH95266.1"/>
    <property type="molecule type" value="Genomic_DNA"/>
</dbReference>
<evidence type="ECO:0000313" key="2">
    <source>
        <dbReference type="EMBL" id="GLH95266.1"/>
    </source>
</evidence>
<evidence type="ECO:0000313" key="3">
    <source>
        <dbReference type="Proteomes" id="UP001144280"/>
    </source>
</evidence>
<organism evidence="2 3">
    <name type="scientific">Phytohabitans aurantiacus</name>
    <dbReference type="NCBI Taxonomy" id="3016789"/>
    <lineage>
        <taxon>Bacteria</taxon>
        <taxon>Bacillati</taxon>
        <taxon>Actinomycetota</taxon>
        <taxon>Actinomycetes</taxon>
        <taxon>Micromonosporales</taxon>
        <taxon>Micromonosporaceae</taxon>
    </lineage>
</organism>
<keyword evidence="2" id="KW-0378">Hydrolase</keyword>
<comment type="caution">
    <text evidence="2">The sequence shown here is derived from an EMBL/GenBank/DDBJ whole genome shotgun (WGS) entry which is preliminary data.</text>
</comment>
<proteinExistence type="predicted"/>
<dbReference type="InterPro" id="IPR000073">
    <property type="entry name" value="AB_hydrolase_1"/>
</dbReference>
<dbReference type="Gene3D" id="3.40.50.1820">
    <property type="entry name" value="alpha/beta hydrolase"/>
    <property type="match status" value="1"/>
</dbReference>
<dbReference type="PANTHER" id="PTHR43194:SF2">
    <property type="entry name" value="PEROXISOMAL MEMBRANE PROTEIN LPX1"/>
    <property type="match status" value="1"/>
</dbReference>
<feature type="domain" description="AB hydrolase-1" evidence="1">
    <location>
        <begin position="25"/>
        <end position="259"/>
    </location>
</feature>
<dbReference type="RefSeq" id="WP_281892149.1">
    <property type="nucleotide sequence ID" value="NZ_BSDI01000001.1"/>
</dbReference>
<gene>
    <name evidence="2" type="ORF">Pa4123_05380</name>
</gene>
<sequence>MSTSYLRRPEGRIAYEVHGSAGPLIVCVHGMGDLSSNFRFTVPALLAAGYRVATLDLRGHGDSDDSFSTYDDEALSSDILALIDHLGSEPALVIGSSMAAAAGVLAAAEQPSKIAGLALVGPFVRNPQTNPVMALLLRLLLLKPWGPNVWTSYYKNFYPGRKPADLAEHQQHIRESLARGTHWRSFVRTTRTDHTPAEKRLGDVHAPALVVMGERDPDFPDTAAEARFAADNLGGGAEVLMVPESGHYPMTDSPEIVNKALVSFADKAFRA</sequence>
<dbReference type="PRINTS" id="PR00412">
    <property type="entry name" value="EPOXHYDRLASE"/>
</dbReference>
<reference evidence="2" key="1">
    <citation type="submission" date="2022-12" db="EMBL/GenBank/DDBJ databases">
        <title>New Phytohabitans aurantiacus sp. RD004123 nov., an actinomycete isolated from soil.</title>
        <authorList>
            <person name="Triningsih D.W."/>
            <person name="Harunari E."/>
            <person name="Igarashi Y."/>
        </authorList>
    </citation>
    <scope>NUCLEOTIDE SEQUENCE</scope>
    <source>
        <strain evidence="2">RD004123</strain>
    </source>
</reference>